<dbReference type="EMBL" id="CP163441">
    <property type="protein sequence ID" value="XDQ43319.1"/>
    <property type="molecule type" value="Genomic_DNA"/>
</dbReference>
<dbReference type="InterPro" id="IPR019283">
    <property type="entry name" value="DUF2330"/>
</dbReference>
<evidence type="ECO:0000313" key="3">
    <source>
        <dbReference type="EMBL" id="XDQ43319.1"/>
    </source>
</evidence>
<feature type="compositionally biased region" description="Pro residues" evidence="1">
    <location>
        <begin position="365"/>
        <end position="389"/>
    </location>
</feature>
<accession>A0AB39QLP9</accession>
<protein>
    <submittedName>
        <fullName evidence="3">DUF2330 domain-containing protein</fullName>
    </submittedName>
</protein>
<evidence type="ECO:0000256" key="1">
    <source>
        <dbReference type="SAM" id="MobiDB-lite"/>
    </source>
</evidence>
<feature type="chain" id="PRO_5044275075" evidence="2">
    <location>
        <begin position="35"/>
        <end position="389"/>
    </location>
</feature>
<keyword evidence="2" id="KW-0732">Signal</keyword>
<dbReference type="AlphaFoldDB" id="A0AB39QLP9"/>
<dbReference type="Pfam" id="PF10092">
    <property type="entry name" value="DUF2330"/>
    <property type="match status" value="1"/>
</dbReference>
<reference evidence="3" key="1">
    <citation type="submission" date="2024-07" db="EMBL/GenBank/DDBJ databases">
        <authorList>
            <person name="Yu S.T."/>
        </authorList>
    </citation>
    <scope>NUCLEOTIDE SEQUENCE</scope>
    <source>
        <strain evidence="3">R39</strain>
    </source>
</reference>
<organism evidence="3">
    <name type="scientific">Streptomyces sp. R39</name>
    <dbReference type="NCBI Taxonomy" id="3238631"/>
    <lineage>
        <taxon>Bacteria</taxon>
        <taxon>Bacillati</taxon>
        <taxon>Actinomycetota</taxon>
        <taxon>Actinomycetes</taxon>
        <taxon>Kitasatosporales</taxon>
        <taxon>Streptomycetaceae</taxon>
        <taxon>Streptomyces</taxon>
    </lineage>
</organism>
<proteinExistence type="predicted"/>
<dbReference type="RefSeq" id="WP_369222475.1">
    <property type="nucleotide sequence ID" value="NZ_CP163441.1"/>
</dbReference>
<sequence length="389" mass="41856">MIGQRRPRRRARVLAVLLVLAAVQLGLLTAPAFACACGVLVPDAGRQITVRREESVLRWDGSREQIVLRLTVDGDADRTAWIMPVPHRATVALADPALFDQLHALTAPAHRTRHHFWPEDGDWPLTTSGTAYPGRPPGAGAPAPAPEVGVVDRQRLGPFDVAQLTATDSGALDGWLRSNGFPAPPRLNTALQPYVADHWEYVAVRLTPAAAGTPLRGALDPLRLAFASERPVYPMRLSRLAATPQSLGLYVLAAHRMEPRSAIDGERPRVVYAGRLRRPTGELGELAAGTPYLTAIGQEFPYPARISADHVLRRAAADTPFQQVVYEDRLREVAGIPAWLLTTGTTLPLVVAVTALTAVRRARRPAPPPPPVPPPPRPAGPPAPPAPIG</sequence>
<gene>
    <name evidence="3" type="ORF">AB5J52_14210</name>
</gene>
<feature type="signal peptide" evidence="2">
    <location>
        <begin position="1"/>
        <end position="34"/>
    </location>
</feature>
<name>A0AB39QLP9_9ACTN</name>
<feature type="region of interest" description="Disordered" evidence="1">
    <location>
        <begin position="362"/>
        <end position="389"/>
    </location>
</feature>
<evidence type="ECO:0000256" key="2">
    <source>
        <dbReference type="SAM" id="SignalP"/>
    </source>
</evidence>